<keyword evidence="2" id="KW-0645">Protease</keyword>
<dbReference type="SUPFAM" id="SSF54001">
    <property type="entry name" value="Cysteine proteinases"/>
    <property type="match status" value="1"/>
</dbReference>
<dbReference type="Gene3D" id="3.90.1720.10">
    <property type="entry name" value="endopeptidase domain like (from Nostoc punctiforme)"/>
    <property type="match status" value="1"/>
</dbReference>
<evidence type="ECO:0000256" key="3">
    <source>
        <dbReference type="ARBA" id="ARBA00022801"/>
    </source>
</evidence>
<evidence type="ECO:0000256" key="2">
    <source>
        <dbReference type="ARBA" id="ARBA00022670"/>
    </source>
</evidence>
<evidence type="ECO:0000259" key="6">
    <source>
        <dbReference type="PROSITE" id="PS51935"/>
    </source>
</evidence>
<dbReference type="Pfam" id="PF00877">
    <property type="entry name" value="NLPC_P60"/>
    <property type="match status" value="1"/>
</dbReference>
<keyword evidence="4" id="KW-0788">Thiol protease</keyword>
<feature type="domain" description="NlpC/P60" evidence="6">
    <location>
        <begin position="18"/>
        <end position="141"/>
    </location>
</feature>
<dbReference type="InterPro" id="IPR000064">
    <property type="entry name" value="NLP_P60_dom"/>
</dbReference>
<organism evidence="7">
    <name type="scientific">Thermus caliditerrae</name>
    <dbReference type="NCBI Taxonomy" id="1330700"/>
    <lineage>
        <taxon>Bacteria</taxon>
        <taxon>Thermotogati</taxon>
        <taxon>Deinococcota</taxon>
        <taxon>Deinococci</taxon>
        <taxon>Thermales</taxon>
        <taxon>Thermaceae</taxon>
        <taxon>Thermus</taxon>
    </lineage>
</organism>
<evidence type="ECO:0000256" key="4">
    <source>
        <dbReference type="ARBA" id="ARBA00022807"/>
    </source>
</evidence>
<dbReference type="InterPro" id="IPR038765">
    <property type="entry name" value="Papain-like_cys_pep_sf"/>
</dbReference>
<accession>A0A7C5RFJ0</accession>
<dbReference type="AlphaFoldDB" id="A0A7C5RFJ0"/>
<keyword evidence="5" id="KW-0732">Signal</keyword>
<dbReference type="GO" id="GO:0008234">
    <property type="term" value="F:cysteine-type peptidase activity"/>
    <property type="evidence" value="ECO:0007669"/>
    <property type="project" value="UniProtKB-KW"/>
</dbReference>
<keyword evidence="3" id="KW-0378">Hydrolase</keyword>
<dbReference type="PANTHER" id="PTHR47053:SF1">
    <property type="entry name" value="MUREIN DD-ENDOPEPTIDASE MEPH-RELATED"/>
    <property type="match status" value="1"/>
</dbReference>
<name>A0A7C5RFJ0_9DEIN</name>
<protein>
    <submittedName>
        <fullName evidence="7">NlpC/P60 family protein</fullName>
    </submittedName>
</protein>
<gene>
    <name evidence="7" type="ORF">ENM28_07260</name>
</gene>
<dbReference type="InterPro" id="IPR051202">
    <property type="entry name" value="Peptidase_C40"/>
</dbReference>
<sequence>MRFLVLSSFLLLTSVLAASSWEDWLWVVAQRTQGIPYRYGGSDPRTGMDCSAFVRWVYKYAGISLPRTSREQMAASRLIREYVPGALLFFSSSGRQVDHVGIYLGRGYMLHASGAHGKVVVEPVRHYTHILVAIGWPVFRR</sequence>
<dbReference type="GO" id="GO:0006508">
    <property type="term" value="P:proteolysis"/>
    <property type="evidence" value="ECO:0007669"/>
    <property type="project" value="UniProtKB-KW"/>
</dbReference>
<evidence type="ECO:0000256" key="5">
    <source>
        <dbReference type="SAM" id="SignalP"/>
    </source>
</evidence>
<reference evidence="7" key="1">
    <citation type="journal article" date="2020" name="mSystems">
        <title>Genome- and Community-Level Interaction Insights into Carbon Utilization and Element Cycling Functions of Hydrothermarchaeota in Hydrothermal Sediment.</title>
        <authorList>
            <person name="Zhou Z."/>
            <person name="Liu Y."/>
            <person name="Xu W."/>
            <person name="Pan J."/>
            <person name="Luo Z.H."/>
            <person name="Li M."/>
        </authorList>
    </citation>
    <scope>NUCLEOTIDE SEQUENCE [LARGE SCALE GENOMIC DNA]</scope>
    <source>
        <strain evidence="7">SpSt-1071</strain>
    </source>
</reference>
<feature type="chain" id="PRO_5028218536" evidence="5">
    <location>
        <begin position="18"/>
        <end position="141"/>
    </location>
</feature>
<dbReference type="EMBL" id="DRXE01000259">
    <property type="protein sequence ID" value="HHM68483.1"/>
    <property type="molecule type" value="Genomic_DNA"/>
</dbReference>
<dbReference type="PANTHER" id="PTHR47053">
    <property type="entry name" value="MUREIN DD-ENDOPEPTIDASE MEPH-RELATED"/>
    <property type="match status" value="1"/>
</dbReference>
<proteinExistence type="inferred from homology"/>
<evidence type="ECO:0000256" key="1">
    <source>
        <dbReference type="ARBA" id="ARBA00007074"/>
    </source>
</evidence>
<comment type="caution">
    <text evidence="7">The sequence shown here is derived from an EMBL/GenBank/DDBJ whole genome shotgun (WGS) entry which is preliminary data.</text>
</comment>
<feature type="signal peptide" evidence="5">
    <location>
        <begin position="1"/>
        <end position="17"/>
    </location>
</feature>
<evidence type="ECO:0000313" key="7">
    <source>
        <dbReference type="EMBL" id="HHM68483.1"/>
    </source>
</evidence>
<dbReference type="PROSITE" id="PS51935">
    <property type="entry name" value="NLPC_P60"/>
    <property type="match status" value="1"/>
</dbReference>
<comment type="similarity">
    <text evidence="1">Belongs to the peptidase C40 family.</text>
</comment>